<feature type="region of interest" description="Disordered" evidence="1">
    <location>
        <begin position="55"/>
        <end position="75"/>
    </location>
</feature>
<proteinExistence type="predicted"/>
<name>A0A0G4GW94_9ALVE</name>
<evidence type="ECO:0000256" key="1">
    <source>
        <dbReference type="SAM" id="MobiDB-lite"/>
    </source>
</evidence>
<accession>A0A0G4GW94</accession>
<dbReference type="AlphaFoldDB" id="A0A0G4GW94"/>
<sequence length="102" mass="11705">MYPELQATVAATNKNLKTMWEKDNVDDRDFVSTAKAMSNEMAEYWVERNRRMATEKKEAAEKKETAPAPPLAGPEAYMEIPIAEEPSIQKLSKEIEEYEHGR</sequence>
<dbReference type="EMBL" id="CDMZ01001617">
    <property type="protein sequence ID" value="CEM35209.1"/>
    <property type="molecule type" value="Genomic_DNA"/>
</dbReference>
<dbReference type="VEuPathDB" id="CryptoDB:Cvel_23657"/>
<feature type="compositionally biased region" description="Basic and acidic residues" evidence="1">
    <location>
        <begin position="55"/>
        <end position="65"/>
    </location>
</feature>
<protein>
    <submittedName>
        <fullName evidence="2">Uncharacterized protein</fullName>
    </submittedName>
</protein>
<gene>
    <name evidence="2" type="ORF">Cvel_23657</name>
</gene>
<organism evidence="2">
    <name type="scientific">Chromera velia CCMP2878</name>
    <dbReference type="NCBI Taxonomy" id="1169474"/>
    <lineage>
        <taxon>Eukaryota</taxon>
        <taxon>Sar</taxon>
        <taxon>Alveolata</taxon>
        <taxon>Colpodellida</taxon>
        <taxon>Chromeraceae</taxon>
        <taxon>Chromera</taxon>
    </lineage>
</organism>
<reference evidence="2" key="1">
    <citation type="submission" date="2014-11" db="EMBL/GenBank/DDBJ databases">
        <authorList>
            <person name="Otto D Thomas"/>
            <person name="Naeem Raeece"/>
        </authorList>
    </citation>
    <scope>NUCLEOTIDE SEQUENCE</scope>
</reference>
<evidence type="ECO:0000313" key="2">
    <source>
        <dbReference type="EMBL" id="CEM35209.1"/>
    </source>
</evidence>